<comment type="caution">
    <text evidence="1">The sequence shown here is derived from an EMBL/GenBank/DDBJ whole genome shotgun (WGS) entry which is preliminary data.</text>
</comment>
<name>A0A1F4ZEG2_9BACT</name>
<dbReference type="AlphaFoldDB" id="A0A1F4ZEG2"/>
<sequence>MGAELVQSQEAIELARRKFKTDFAQGKEFVDLKKDDPFFQWKDSPHAFKATLTQDHVSPLTTRYHEPVIGDPTYSGGFAIPRVVEWITGGKLYRLYLLEGTAVESIFTREVHPVLKKPTVVETPRQLNDDEFRGVVEQLRQDEAISRTGVLADIESKREWRTK</sequence>
<organism evidence="1 2">
    <name type="scientific">Candidatus Amesbacteria bacterium RIFCSPLOWO2_01_FULL_48_25</name>
    <dbReference type="NCBI Taxonomy" id="1797259"/>
    <lineage>
        <taxon>Bacteria</taxon>
        <taxon>Candidatus Amesiibacteriota</taxon>
    </lineage>
</organism>
<dbReference type="Proteomes" id="UP000177080">
    <property type="component" value="Unassembled WGS sequence"/>
</dbReference>
<reference evidence="1 2" key="1">
    <citation type="journal article" date="2016" name="Nat. Commun.">
        <title>Thousands of microbial genomes shed light on interconnected biogeochemical processes in an aquifer system.</title>
        <authorList>
            <person name="Anantharaman K."/>
            <person name="Brown C.T."/>
            <person name="Hug L.A."/>
            <person name="Sharon I."/>
            <person name="Castelle C.J."/>
            <person name="Probst A.J."/>
            <person name="Thomas B.C."/>
            <person name="Singh A."/>
            <person name="Wilkins M.J."/>
            <person name="Karaoz U."/>
            <person name="Brodie E.L."/>
            <person name="Williams K.H."/>
            <person name="Hubbard S.S."/>
            <person name="Banfield J.F."/>
        </authorList>
    </citation>
    <scope>NUCLEOTIDE SEQUENCE [LARGE SCALE GENOMIC DNA]</scope>
</reference>
<dbReference type="EMBL" id="MEXN01000001">
    <property type="protein sequence ID" value="OGD04306.1"/>
    <property type="molecule type" value="Genomic_DNA"/>
</dbReference>
<protein>
    <submittedName>
        <fullName evidence="1">Uncharacterized protein</fullName>
    </submittedName>
</protein>
<proteinExistence type="predicted"/>
<gene>
    <name evidence="1" type="ORF">A2989_04685</name>
</gene>
<evidence type="ECO:0000313" key="1">
    <source>
        <dbReference type="EMBL" id="OGD04306.1"/>
    </source>
</evidence>
<accession>A0A1F4ZEG2</accession>
<evidence type="ECO:0000313" key="2">
    <source>
        <dbReference type="Proteomes" id="UP000177080"/>
    </source>
</evidence>